<accession>A0A3B0WLS5</accession>
<dbReference type="GO" id="GO:1903425">
    <property type="term" value="F:fluoride transmembrane transporter activity"/>
    <property type="evidence" value="ECO:0007669"/>
    <property type="project" value="TreeGrafter"/>
</dbReference>
<dbReference type="Pfam" id="PF02537">
    <property type="entry name" value="CRCB"/>
    <property type="match status" value="1"/>
</dbReference>
<keyword evidence="2" id="KW-1003">Cell membrane</keyword>
<evidence type="ECO:0000256" key="4">
    <source>
        <dbReference type="ARBA" id="ARBA00022989"/>
    </source>
</evidence>
<dbReference type="AlphaFoldDB" id="A0A3B0WLS5"/>
<dbReference type="NCBIfam" id="TIGR00494">
    <property type="entry name" value="crcB"/>
    <property type="match status" value="1"/>
</dbReference>
<organism evidence="9">
    <name type="scientific">hydrothermal vent metagenome</name>
    <dbReference type="NCBI Taxonomy" id="652676"/>
    <lineage>
        <taxon>unclassified sequences</taxon>
        <taxon>metagenomes</taxon>
        <taxon>ecological metagenomes</taxon>
    </lineage>
</organism>
<dbReference type="PANTHER" id="PTHR28259">
    <property type="entry name" value="FLUORIDE EXPORT PROTEIN 1-RELATED"/>
    <property type="match status" value="1"/>
</dbReference>
<sequence length="127" mass="13994">MMIKTLMFIAVGGAFGAMMRFLSQAMVYEYFGRGFPFGTLFVNVTGSFLMGLLSIFLVEKFNLSAEWHLAILVGVLGSFTTFSTFSIETLVLFEQGDLLKAMSNVLLSVVLCVCAVWLGAYFAKQLV</sequence>
<evidence type="ECO:0000256" key="6">
    <source>
        <dbReference type="ARBA" id="ARBA00035120"/>
    </source>
</evidence>
<evidence type="ECO:0000256" key="5">
    <source>
        <dbReference type="ARBA" id="ARBA00023136"/>
    </source>
</evidence>
<evidence type="ECO:0000256" key="1">
    <source>
        <dbReference type="ARBA" id="ARBA00004651"/>
    </source>
</evidence>
<evidence type="ECO:0000256" key="7">
    <source>
        <dbReference type="ARBA" id="ARBA00035585"/>
    </source>
</evidence>
<gene>
    <name evidence="9" type="ORF">MNBD_GAMMA05-1358</name>
</gene>
<evidence type="ECO:0000256" key="2">
    <source>
        <dbReference type="ARBA" id="ARBA00022475"/>
    </source>
</evidence>
<proteinExistence type="inferred from homology"/>
<feature type="transmembrane region" description="Helical" evidence="8">
    <location>
        <begin position="69"/>
        <end position="93"/>
    </location>
</feature>
<comment type="similarity">
    <text evidence="6">Belongs to the fluoride channel Fluc/FEX (TC 1.A.43) family.</text>
</comment>
<comment type="catalytic activity">
    <reaction evidence="7">
        <text>fluoride(in) = fluoride(out)</text>
        <dbReference type="Rhea" id="RHEA:76159"/>
        <dbReference type="ChEBI" id="CHEBI:17051"/>
    </reaction>
    <physiologicalReaction direction="left-to-right" evidence="7">
        <dbReference type="Rhea" id="RHEA:76160"/>
    </physiologicalReaction>
</comment>
<comment type="subcellular location">
    <subcellularLocation>
        <location evidence="1">Cell membrane</location>
        <topology evidence="1">Multi-pass membrane protein</topology>
    </subcellularLocation>
</comment>
<dbReference type="HAMAP" id="MF_00454">
    <property type="entry name" value="FluC"/>
    <property type="match status" value="1"/>
</dbReference>
<dbReference type="GO" id="GO:0005886">
    <property type="term" value="C:plasma membrane"/>
    <property type="evidence" value="ECO:0007669"/>
    <property type="project" value="UniProtKB-SubCell"/>
</dbReference>
<feature type="transmembrane region" description="Helical" evidence="8">
    <location>
        <begin position="105"/>
        <end position="123"/>
    </location>
</feature>
<protein>
    <submittedName>
        <fullName evidence="9">Fluoride ion transporter CrcB</fullName>
    </submittedName>
</protein>
<keyword evidence="4 8" id="KW-1133">Transmembrane helix</keyword>
<evidence type="ECO:0000256" key="3">
    <source>
        <dbReference type="ARBA" id="ARBA00022692"/>
    </source>
</evidence>
<dbReference type="PANTHER" id="PTHR28259:SF1">
    <property type="entry name" value="FLUORIDE EXPORT PROTEIN 1-RELATED"/>
    <property type="match status" value="1"/>
</dbReference>
<dbReference type="InterPro" id="IPR003691">
    <property type="entry name" value="FluC"/>
</dbReference>
<keyword evidence="5 8" id="KW-0472">Membrane</keyword>
<feature type="transmembrane region" description="Helical" evidence="8">
    <location>
        <begin position="35"/>
        <end position="57"/>
    </location>
</feature>
<name>A0A3B0WLS5_9ZZZZ</name>
<dbReference type="EMBL" id="UOFE01000002">
    <property type="protein sequence ID" value="VAW50329.1"/>
    <property type="molecule type" value="Genomic_DNA"/>
</dbReference>
<keyword evidence="3 8" id="KW-0812">Transmembrane</keyword>
<reference evidence="9" key="1">
    <citation type="submission" date="2018-06" db="EMBL/GenBank/DDBJ databases">
        <authorList>
            <person name="Zhirakovskaya E."/>
        </authorList>
    </citation>
    <scope>NUCLEOTIDE SEQUENCE</scope>
</reference>
<evidence type="ECO:0000256" key="8">
    <source>
        <dbReference type="SAM" id="Phobius"/>
    </source>
</evidence>
<evidence type="ECO:0000313" key="9">
    <source>
        <dbReference type="EMBL" id="VAW50329.1"/>
    </source>
</evidence>